<reference evidence="6" key="1">
    <citation type="journal article" date="2019" name="Int. J. Syst. Evol. Microbiol.">
        <title>The Global Catalogue of Microorganisms (GCM) 10K type strain sequencing project: providing services to taxonomists for standard genome sequencing and annotation.</title>
        <authorList>
            <consortium name="The Broad Institute Genomics Platform"/>
            <consortium name="The Broad Institute Genome Sequencing Center for Infectious Disease"/>
            <person name="Wu L."/>
            <person name="Ma J."/>
        </authorList>
    </citation>
    <scope>NUCLEOTIDE SEQUENCE [LARGE SCALE GENOMIC DNA]</scope>
    <source>
        <strain evidence="6">JCM 17809</strain>
    </source>
</reference>
<comment type="similarity">
    <text evidence="1 4">Belongs to the short-chain dehydrogenases/reductases (SDR) family.</text>
</comment>
<accession>A0ABP8K2B2</accession>
<sequence length="269" mass="29050">MSRRVLVTGGASGLGLALTRLMADRGDTVLVVDLADERPGGLPSGVTYRRLDVRSQQDWDAAFAWVREHWGRLDVLVNNAGVATGGRIDVEAMSDWERVVDVNLLGVARGCHTFAGLLKAQRSGHIVNVASLAGLVHGPGMSSYNATKAGVVALSETLSFELAPWHVDVSVVCPAFFRTNLHASFAGKDAAMQEAGMRLITQATVDADHVAAIVLKGVDARKRVILTDRLGRRAWYSKRLARPLYDRMLTAQARRLARRAGADPDDLSS</sequence>
<dbReference type="Proteomes" id="UP001500945">
    <property type="component" value="Unassembled WGS sequence"/>
</dbReference>
<comment type="caution">
    <text evidence="5">The sequence shown here is derived from an EMBL/GenBank/DDBJ whole genome shotgun (WGS) entry which is preliminary data.</text>
</comment>
<name>A0ABP8K2B2_9MICO</name>
<dbReference type="SUPFAM" id="SSF51735">
    <property type="entry name" value="NAD(P)-binding Rossmann-fold domains"/>
    <property type="match status" value="1"/>
</dbReference>
<evidence type="ECO:0000256" key="1">
    <source>
        <dbReference type="ARBA" id="ARBA00006484"/>
    </source>
</evidence>
<dbReference type="PANTHER" id="PTHR43391:SF14">
    <property type="entry name" value="DEHYDROGENASE_REDUCTASE SDR FAMILY PROTEIN 7-LIKE"/>
    <property type="match status" value="1"/>
</dbReference>
<dbReference type="CDD" id="cd05233">
    <property type="entry name" value="SDR_c"/>
    <property type="match status" value="1"/>
</dbReference>
<dbReference type="Pfam" id="PF00106">
    <property type="entry name" value="adh_short"/>
    <property type="match status" value="1"/>
</dbReference>
<dbReference type="InterPro" id="IPR020904">
    <property type="entry name" value="Sc_DH/Rdtase_CS"/>
</dbReference>
<evidence type="ECO:0000256" key="3">
    <source>
        <dbReference type="ARBA" id="ARBA00023002"/>
    </source>
</evidence>
<keyword evidence="3" id="KW-0560">Oxidoreductase</keyword>
<gene>
    <name evidence="5" type="ORF">GCM10023168_06830</name>
</gene>
<keyword evidence="2" id="KW-0521">NADP</keyword>
<dbReference type="PRINTS" id="PR00080">
    <property type="entry name" value="SDRFAMILY"/>
</dbReference>
<evidence type="ECO:0000313" key="5">
    <source>
        <dbReference type="EMBL" id="GAA4399461.1"/>
    </source>
</evidence>
<evidence type="ECO:0000313" key="6">
    <source>
        <dbReference type="Proteomes" id="UP001500945"/>
    </source>
</evidence>
<dbReference type="PROSITE" id="PS00061">
    <property type="entry name" value="ADH_SHORT"/>
    <property type="match status" value="1"/>
</dbReference>
<proteinExistence type="inferred from homology"/>
<dbReference type="PANTHER" id="PTHR43391">
    <property type="entry name" value="RETINOL DEHYDROGENASE-RELATED"/>
    <property type="match status" value="1"/>
</dbReference>
<dbReference type="Gene3D" id="3.40.50.720">
    <property type="entry name" value="NAD(P)-binding Rossmann-like Domain"/>
    <property type="match status" value="1"/>
</dbReference>
<dbReference type="InterPro" id="IPR002347">
    <property type="entry name" value="SDR_fam"/>
</dbReference>
<evidence type="ECO:0000256" key="4">
    <source>
        <dbReference type="RuleBase" id="RU000363"/>
    </source>
</evidence>
<dbReference type="RefSeq" id="WP_345202267.1">
    <property type="nucleotide sequence ID" value="NZ_BAABGM010000003.1"/>
</dbReference>
<protein>
    <submittedName>
        <fullName evidence="5">SDR family oxidoreductase</fullName>
    </submittedName>
</protein>
<dbReference type="PRINTS" id="PR00081">
    <property type="entry name" value="GDHRDH"/>
</dbReference>
<organism evidence="5 6">
    <name type="scientific">Fodinibacter luteus</name>
    <dbReference type="NCBI Taxonomy" id="552064"/>
    <lineage>
        <taxon>Bacteria</taxon>
        <taxon>Bacillati</taxon>
        <taxon>Actinomycetota</taxon>
        <taxon>Actinomycetes</taxon>
        <taxon>Micrococcales</taxon>
        <taxon>Intrasporangiaceae</taxon>
        <taxon>Fodinibacter (ex Wang et al. 2009)</taxon>
    </lineage>
</organism>
<dbReference type="EMBL" id="BAABGM010000003">
    <property type="protein sequence ID" value="GAA4399461.1"/>
    <property type="molecule type" value="Genomic_DNA"/>
</dbReference>
<dbReference type="InterPro" id="IPR036291">
    <property type="entry name" value="NAD(P)-bd_dom_sf"/>
</dbReference>
<keyword evidence="6" id="KW-1185">Reference proteome</keyword>
<evidence type="ECO:0000256" key="2">
    <source>
        <dbReference type="ARBA" id="ARBA00022857"/>
    </source>
</evidence>